<name>V4UGN6_CITCL</name>
<dbReference type="InterPro" id="IPR023393">
    <property type="entry name" value="START-like_dom_sf"/>
</dbReference>
<dbReference type="SMART" id="SM01037">
    <property type="entry name" value="Bet_v_1"/>
    <property type="match status" value="1"/>
</dbReference>
<reference evidence="2 3" key="1">
    <citation type="submission" date="2013-10" db="EMBL/GenBank/DDBJ databases">
        <authorList>
            <consortium name="International Citrus Genome Consortium"/>
            <person name="Jenkins J."/>
            <person name="Schmutz J."/>
            <person name="Prochnik S."/>
            <person name="Rokhsar D."/>
            <person name="Gmitter F."/>
            <person name="Ollitrault P."/>
            <person name="Machado M."/>
            <person name="Talon M."/>
            <person name="Wincker P."/>
            <person name="Jaillon O."/>
            <person name="Morgante M."/>
        </authorList>
    </citation>
    <scope>NUCLEOTIDE SEQUENCE</scope>
    <source>
        <strain evidence="3">cv. Clemenules</strain>
    </source>
</reference>
<dbReference type="Proteomes" id="UP000030687">
    <property type="component" value="Unassembled WGS sequence"/>
</dbReference>
<dbReference type="Pfam" id="PF00407">
    <property type="entry name" value="Bet_v_1"/>
    <property type="match status" value="1"/>
</dbReference>
<dbReference type="InParanoid" id="V4UGN6"/>
<dbReference type="EMBL" id="KI536312">
    <property type="protein sequence ID" value="ESR61466.1"/>
    <property type="molecule type" value="Genomic_DNA"/>
</dbReference>
<organism evidence="2 3">
    <name type="scientific">Citrus clementina</name>
    <name type="common">Clementine</name>
    <name type="synonym">Citrus deliciosa x Citrus sinensis</name>
    <dbReference type="NCBI Taxonomy" id="85681"/>
    <lineage>
        <taxon>Eukaryota</taxon>
        <taxon>Viridiplantae</taxon>
        <taxon>Streptophyta</taxon>
        <taxon>Embryophyta</taxon>
        <taxon>Tracheophyta</taxon>
        <taxon>Spermatophyta</taxon>
        <taxon>Magnoliopsida</taxon>
        <taxon>eudicotyledons</taxon>
        <taxon>Gunneridae</taxon>
        <taxon>Pentapetalae</taxon>
        <taxon>rosids</taxon>
        <taxon>malvids</taxon>
        <taxon>Sapindales</taxon>
        <taxon>Rutaceae</taxon>
        <taxon>Aurantioideae</taxon>
        <taxon>Citrus</taxon>
    </lineage>
</organism>
<accession>V4UGN6</accession>
<sequence length="121" mass="13773">MSRVGKLETIVEVKAPAAKIHKVFSCRPHIVTIGSPESVESCELLEGERGKPGCVICWRFCGFYGLRTTWSFTVRLFRCHYIGETQELSIQLLKVTPKDKGSLVHWTSKYERQNEDVHCSS</sequence>
<dbReference type="KEGG" id="cic:CICLE_v10017844mg"/>
<feature type="domain" description="Bet v I/Major latex protein" evidence="1">
    <location>
        <begin position="2"/>
        <end position="119"/>
    </location>
</feature>
<dbReference type="SUPFAM" id="SSF55961">
    <property type="entry name" value="Bet v1-like"/>
    <property type="match status" value="1"/>
</dbReference>
<keyword evidence="3" id="KW-1185">Reference proteome</keyword>
<protein>
    <recommendedName>
        <fullName evidence="1">Bet v I/Major latex protein domain-containing protein</fullName>
    </recommendedName>
</protein>
<evidence type="ECO:0000259" key="1">
    <source>
        <dbReference type="SMART" id="SM01037"/>
    </source>
</evidence>
<dbReference type="Gramene" id="ESR61466">
    <property type="protein sequence ID" value="ESR61466"/>
    <property type="gene ID" value="CICLE_v10017844mg"/>
</dbReference>
<dbReference type="InterPro" id="IPR000916">
    <property type="entry name" value="Bet_v_I/MLP"/>
</dbReference>
<dbReference type="Gene3D" id="3.30.530.20">
    <property type="match status" value="2"/>
</dbReference>
<proteinExistence type="predicted"/>
<dbReference type="GO" id="GO:0006952">
    <property type="term" value="P:defense response"/>
    <property type="evidence" value="ECO:0007669"/>
    <property type="project" value="InterPro"/>
</dbReference>
<evidence type="ECO:0000313" key="3">
    <source>
        <dbReference type="Proteomes" id="UP000030687"/>
    </source>
</evidence>
<dbReference type="InterPro" id="IPR051761">
    <property type="entry name" value="MLP-like_ligand-binding"/>
</dbReference>
<dbReference type="AlphaFoldDB" id="V4UGN6"/>
<gene>
    <name evidence="2" type="ORF">CICLE_v10017844mg</name>
</gene>
<dbReference type="PANTHER" id="PTHR31907">
    <property type="entry name" value="MLP-LIKE PROTEIN 423"/>
    <property type="match status" value="1"/>
</dbReference>
<evidence type="ECO:0000313" key="2">
    <source>
        <dbReference type="EMBL" id="ESR61466.1"/>
    </source>
</evidence>